<evidence type="ECO:0000256" key="2">
    <source>
        <dbReference type="ARBA" id="ARBA00022692"/>
    </source>
</evidence>
<dbReference type="PANTHER" id="PTHR37422">
    <property type="entry name" value="TEICHURONIC ACID BIOSYNTHESIS PROTEIN TUAE"/>
    <property type="match status" value="1"/>
</dbReference>
<gene>
    <name evidence="7" type="ORF">BLX24_24695</name>
</gene>
<dbReference type="Pfam" id="PF04932">
    <property type="entry name" value="Wzy_C"/>
    <property type="match status" value="1"/>
</dbReference>
<reference evidence="7 8" key="1">
    <citation type="submission" date="2016-10" db="EMBL/GenBank/DDBJ databases">
        <title>Arsenicibacter rosenii gen. nov., sp. nov., an efficient arsenic-methylating bacterium isolated from an arsenic-contaminated paddy soil.</title>
        <authorList>
            <person name="Huang K."/>
        </authorList>
    </citation>
    <scope>NUCLEOTIDE SEQUENCE [LARGE SCALE GENOMIC DNA]</scope>
    <source>
        <strain evidence="7 8">SM-1</strain>
    </source>
</reference>
<evidence type="ECO:0000256" key="1">
    <source>
        <dbReference type="ARBA" id="ARBA00004141"/>
    </source>
</evidence>
<dbReference type="AlphaFoldDB" id="A0A1S2VF51"/>
<accession>A0A1S2VF51</accession>
<dbReference type="EMBL" id="MORL01000022">
    <property type="protein sequence ID" value="OIN56518.1"/>
    <property type="molecule type" value="Genomic_DNA"/>
</dbReference>
<keyword evidence="2 5" id="KW-0812">Transmembrane</keyword>
<feature type="transmembrane region" description="Helical" evidence="5">
    <location>
        <begin position="393"/>
        <end position="410"/>
    </location>
</feature>
<dbReference type="InterPro" id="IPR051533">
    <property type="entry name" value="WaaL-like"/>
</dbReference>
<protein>
    <recommendedName>
        <fullName evidence="6">O-antigen ligase-related domain-containing protein</fullName>
    </recommendedName>
</protein>
<feature type="transmembrane region" description="Helical" evidence="5">
    <location>
        <begin position="107"/>
        <end position="125"/>
    </location>
</feature>
<dbReference type="InterPro" id="IPR007016">
    <property type="entry name" value="O-antigen_ligase-rel_domated"/>
</dbReference>
<feature type="transmembrane region" description="Helical" evidence="5">
    <location>
        <begin position="137"/>
        <end position="164"/>
    </location>
</feature>
<dbReference type="RefSeq" id="WP_071505903.1">
    <property type="nucleotide sequence ID" value="NZ_MORL01000022.1"/>
</dbReference>
<proteinExistence type="predicted"/>
<sequence length="437" mass="50589">MKIDISIYNFFFRKTKSLSYADLKLFLWFCICLTASFDIILNLRIAGFALRFVYLLIIVHCILYFIESILNGKFIVKYLGGKYFFVWFFFLVIFVNNTPLINRNIGYLLWLLIHAFYTIVLAQSCNNKKKLQKYVSVYLFSFLITSLFGFLQLGLGLLGIDLLVEQWWIEGRFPRLNGFSYEPSYYATYLIAGFSTSYFLFRSKVNKHSELIKYTSIISLLAIILSTSRMGLIVVVTELIVYELFINRTNLKIKLVVISSIAFVLVVITIVALRTDFLFFLFDGLGIMGSSAHSSMERLDGFFTQIEILKKNPFKGYSLGGVSQAIAFEKGVVNISQETIKPYDVSMNIFVEVLTASGIIGFLFFLRYIYTLFSYTFFKMRGYVPEVILPDKYSRALAWGLLFELIILCFNQNILRPYLWVHISILNSAFFVKFDSK</sequence>
<feature type="transmembrane region" description="Helical" evidence="5">
    <location>
        <begin position="78"/>
        <end position="95"/>
    </location>
</feature>
<dbReference type="PANTHER" id="PTHR37422:SF17">
    <property type="entry name" value="O-ANTIGEN LIGASE"/>
    <property type="match status" value="1"/>
</dbReference>
<evidence type="ECO:0000313" key="7">
    <source>
        <dbReference type="EMBL" id="OIN56518.1"/>
    </source>
</evidence>
<keyword evidence="3 5" id="KW-1133">Transmembrane helix</keyword>
<feature type="transmembrane region" description="Helical" evidence="5">
    <location>
        <begin position="213"/>
        <end position="241"/>
    </location>
</feature>
<keyword evidence="8" id="KW-1185">Reference proteome</keyword>
<dbReference type="GO" id="GO:0016020">
    <property type="term" value="C:membrane"/>
    <property type="evidence" value="ECO:0007669"/>
    <property type="project" value="UniProtKB-SubCell"/>
</dbReference>
<feature type="transmembrane region" description="Helical" evidence="5">
    <location>
        <begin position="48"/>
        <end position="66"/>
    </location>
</feature>
<evidence type="ECO:0000259" key="6">
    <source>
        <dbReference type="Pfam" id="PF04932"/>
    </source>
</evidence>
<feature type="transmembrane region" description="Helical" evidence="5">
    <location>
        <begin position="253"/>
        <end position="273"/>
    </location>
</feature>
<feature type="transmembrane region" description="Helical" evidence="5">
    <location>
        <begin position="349"/>
        <end position="373"/>
    </location>
</feature>
<evidence type="ECO:0000256" key="3">
    <source>
        <dbReference type="ARBA" id="ARBA00022989"/>
    </source>
</evidence>
<keyword evidence="4 5" id="KW-0472">Membrane</keyword>
<dbReference type="OrthoDB" id="948478at2"/>
<evidence type="ECO:0000313" key="8">
    <source>
        <dbReference type="Proteomes" id="UP000181790"/>
    </source>
</evidence>
<evidence type="ECO:0000256" key="4">
    <source>
        <dbReference type="ARBA" id="ARBA00023136"/>
    </source>
</evidence>
<feature type="transmembrane region" description="Helical" evidence="5">
    <location>
        <begin position="21"/>
        <end position="42"/>
    </location>
</feature>
<feature type="domain" description="O-antigen ligase-related" evidence="6">
    <location>
        <begin position="216"/>
        <end position="366"/>
    </location>
</feature>
<name>A0A1S2VF51_9BACT</name>
<comment type="subcellular location">
    <subcellularLocation>
        <location evidence="1">Membrane</location>
        <topology evidence="1">Multi-pass membrane protein</topology>
    </subcellularLocation>
</comment>
<organism evidence="7 8">
    <name type="scientific">Arsenicibacter rosenii</name>
    <dbReference type="NCBI Taxonomy" id="1750698"/>
    <lineage>
        <taxon>Bacteria</taxon>
        <taxon>Pseudomonadati</taxon>
        <taxon>Bacteroidota</taxon>
        <taxon>Cytophagia</taxon>
        <taxon>Cytophagales</taxon>
        <taxon>Spirosomataceae</taxon>
        <taxon>Arsenicibacter</taxon>
    </lineage>
</organism>
<feature type="transmembrane region" description="Helical" evidence="5">
    <location>
        <begin position="184"/>
        <end position="201"/>
    </location>
</feature>
<evidence type="ECO:0000256" key="5">
    <source>
        <dbReference type="SAM" id="Phobius"/>
    </source>
</evidence>
<comment type="caution">
    <text evidence="7">The sequence shown here is derived from an EMBL/GenBank/DDBJ whole genome shotgun (WGS) entry which is preliminary data.</text>
</comment>
<dbReference type="Proteomes" id="UP000181790">
    <property type="component" value="Unassembled WGS sequence"/>
</dbReference>